<evidence type="ECO:0000259" key="1">
    <source>
        <dbReference type="Pfam" id="PF05193"/>
    </source>
</evidence>
<feature type="domain" description="Peptidase M16 C-terminal" evidence="1">
    <location>
        <begin position="190"/>
        <end position="364"/>
    </location>
</feature>
<dbReference type="NCBIfam" id="NF047422">
    <property type="entry name" value="YfmF_fam"/>
    <property type="match status" value="1"/>
</dbReference>
<dbReference type="InterPro" id="IPR050361">
    <property type="entry name" value="MPP/UQCRC_Complex"/>
</dbReference>
<accession>A0ABT9VUX2</accession>
<dbReference type="SUPFAM" id="SSF63411">
    <property type="entry name" value="LuxS/MPP-like metallohydrolase"/>
    <property type="match status" value="2"/>
</dbReference>
<name>A0ABT9VUX2_9BACI</name>
<keyword evidence="3" id="KW-1185">Reference proteome</keyword>
<dbReference type="EMBL" id="JAUSTY010000002">
    <property type="protein sequence ID" value="MDQ0164787.1"/>
    <property type="molecule type" value="Genomic_DNA"/>
</dbReference>
<dbReference type="PANTHER" id="PTHR11851">
    <property type="entry name" value="METALLOPROTEASE"/>
    <property type="match status" value="1"/>
</dbReference>
<dbReference type="RefSeq" id="WP_307390915.1">
    <property type="nucleotide sequence ID" value="NZ_BAAADK010000018.1"/>
</dbReference>
<dbReference type="PANTHER" id="PTHR11851:SF186">
    <property type="entry name" value="INACTIVE METALLOPROTEASE YMFF-RELATED"/>
    <property type="match status" value="1"/>
</dbReference>
<dbReference type="Gene3D" id="3.30.830.10">
    <property type="entry name" value="Metalloenzyme, LuxS/M16 peptidase-like"/>
    <property type="match status" value="2"/>
</dbReference>
<dbReference type="InterPro" id="IPR007863">
    <property type="entry name" value="Peptidase_M16_C"/>
</dbReference>
<sequence length="437" mass="50291">MSEAFNAETGFKTSEVNRIPVHICLTDKYKTNSIAVYIRQPLKEETATKVAMIPQVLMRGSENHPSAGLIRQALDDLYGATLYTEVIKRGEEQWVVFRMQIANEVYLSDQTPLLEKGIQLLCDVLLRPALENGRFNQKFVEIERDLLLKKFDQIKDDKMRYANKRCVEEMFKDERFGLFAYGEEAQLRNMDAQDLYSYYQQMLQTHPMEWFVTGDVQEDAVKAIISKHFSLTQQEQITIPKTDVPADVEEERIIVEKTKISQGKLHIGCRTGTVYGDADYIALVVCNGVFGGFSHSKLFRNVREKESLAYYVASNIESHKGFMMIYSGIEFKHFEKTVSIIKEQLQLIKDGQISDEELEQTKAVLYNQINESNDQPYQGMERYMHGVISGVHRSPEETLKAIENVTKEDIQNVAQKIHFDTIYFLTTEEEGQHDAAN</sequence>
<comment type="caution">
    <text evidence="2">The sequence shown here is derived from an EMBL/GenBank/DDBJ whole genome shotgun (WGS) entry which is preliminary data.</text>
</comment>
<evidence type="ECO:0000313" key="2">
    <source>
        <dbReference type="EMBL" id="MDQ0164787.1"/>
    </source>
</evidence>
<protein>
    <submittedName>
        <fullName evidence="2">Zn-dependent peptidase</fullName>
    </submittedName>
</protein>
<dbReference type="Pfam" id="PF05193">
    <property type="entry name" value="Peptidase_M16_C"/>
    <property type="match status" value="1"/>
</dbReference>
<dbReference type="InterPro" id="IPR011249">
    <property type="entry name" value="Metalloenz_LuxS/M16"/>
</dbReference>
<gene>
    <name evidence="2" type="ORF">J2S11_000687</name>
</gene>
<evidence type="ECO:0000313" key="3">
    <source>
        <dbReference type="Proteomes" id="UP001235840"/>
    </source>
</evidence>
<organism evidence="2 3">
    <name type="scientific">Caldalkalibacillus horti</name>
    <dbReference type="NCBI Taxonomy" id="77523"/>
    <lineage>
        <taxon>Bacteria</taxon>
        <taxon>Bacillati</taxon>
        <taxon>Bacillota</taxon>
        <taxon>Bacilli</taxon>
        <taxon>Bacillales</taxon>
        <taxon>Bacillaceae</taxon>
        <taxon>Caldalkalibacillus</taxon>
    </lineage>
</organism>
<proteinExistence type="predicted"/>
<reference evidence="2 3" key="1">
    <citation type="submission" date="2023-07" db="EMBL/GenBank/DDBJ databases">
        <title>Genomic Encyclopedia of Type Strains, Phase IV (KMG-IV): sequencing the most valuable type-strain genomes for metagenomic binning, comparative biology and taxonomic classification.</title>
        <authorList>
            <person name="Goeker M."/>
        </authorList>
    </citation>
    <scope>NUCLEOTIDE SEQUENCE [LARGE SCALE GENOMIC DNA]</scope>
    <source>
        <strain evidence="2 3">DSM 12751</strain>
    </source>
</reference>
<dbReference type="Proteomes" id="UP001235840">
    <property type="component" value="Unassembled WGS sequence"/>
</dbReference>